<evidence type="ECO:0000256" key="1">
    <source>
        <dbReference type="SAM" id="MobiDB-lite"/>
    </source>
</evidence>
<comment type="caution">
    <text evidence="2">The sequence shown here is derived from an EMBL/GenBank/DDBJ whole genome shotgun (WGS) entry which is preliminary data.</text>
</comment>
<sequence>MKVFSLKKVSVVFSLVVLLILTNHVSAQRYWGRSGYYHPSPRVYAYAPTPIFRPSVQISLGLGSPYYARPYVPYYRPYIPYGPSIGFRVSVLPYGYWPFYFGSDYYYYYDNTFYRRYDDRNYEVVAPPIGAKLPQLPKNAKAVTIDGIRYYELGGTYYQETRNEKNQVLYEVVGVNGELKTNQLQNNSNSGNNINNGNFNNQNQPQQNRPIQEGDFVDNLPGQCRTITVNGQTLYVSPDNIYYQQINESNRTYYKVVGK</sequence>
<accession>A0ABV8Q0G9</accession>
<evidence type="ECO:0000313" key="3">
    <source>
        <dbReference type="Proteomes" id="UP001595906"/>
    </source>
</evidence>
<gene>
    <name evidence="2" type="ORF">ACFOW1_13430</name>
</gene>
<reference evidence="3" key="1">
    <citation type="journal article" date="2019" name="Int. J. Syst. Evol. Microbiol.">
        <title>The Global Catalogue of Microorganisms (GCM) 10K type strain sequencing project: providing services to taxonomists for standard genome sequencing and annotation.</title>
        <authorList>
            <consortium name="The Broad Institute Genomics Platform"/>
            <consortium name="The Broad Institute Genome Sequencing Center for Infectious Disease"/>
            <person name="Wu L."/>
            <person name="Ma J."/>
        </authorList>
    </citation>
    <scope>NUCLEOTIDE SEQUENCE [LARGE SCALE GENOMIC DNA]</scope>
    <source>
        <strain evidence="3">CECT 8010</strain>
    </source>
</reference>
<organism evidence="2 3">
    <name type="scientific">Parasediminibacterium paludis</name>
    <dbReference type="NCBI Taxonomy" id="908966"/>
    <lineage>
        <taxon>Bacteria</taxon>
        <taxon>Pseudomonadati</taxon>
        <taxon>Bacteroidota</taxon>
        <taxon>Chitinophagia</taxon>
        <taxon>Chitinophagales</taxon>
        <taxon>Chitinophagaceae</taxon>
        <taxon>Parasediminibacterium</taxon>
    </lineage>
</organism>
<dbReference type="RefSeq" id="WP_379014932.1">
    <property type="nucleotide sequence ID" value="NZ_JBHSDC010000027.1"/>
</dbReference>
<protein>
    <submittedName>
        <fullName evidence="2">DUF6515 family protein</fullName>
    </submittedName>
</protein>
<dbReference type="Proteomes" id="UP001595906">
    <property type="component" value="Unassembled WGS sequence"/>
</dbReference>
<proteinExistence type="predicted"/>
<dbReference type="Pfam" id="PF20125">
    <property type="entry name" value="DUF6515"/>
    <property type="match status" value="1"/>
</dbReference>
<name>A0ABV8Q0G9_9BACT</name>
<dbReference type="InterPro" id="IPR045398">
    <property type="entry name" value="DUF6515"/>
</dbReference>
<feature type="region of interest" description="Disordered" evidence="1">
    <location>
        <begin position="186"/>
        <end position="217"/>
    </location>
</feature>
<evidence type="ECO:0000313" key="2">
    <source>
        <dbReference type="EMBL" id="MFC4232898.1"/>
    </source>
</evidence>
<dbReference type="EMBL" id="JBHSDC010000027">
    <property type="protein sequence ID" value="MFC4232898.1"/>
    <property type="molecule type" value="Genomic_DNA"/>
</dbReference>
<feature type="compositionally biased region" description="Low complexity" evidence="1">
    <location>
        <begin position="186"/>
        <end position="211"/>
    </location>
</feature>
<keyword evidence="3" id="KW-1185">Reference proteome</keyword>